<gene>
    <name evidence="1" type="ORF">GCM10009858_43970</name>
</gene>
<evidence type="ECO:0000313" key="2">
    <source>
        <dbReference type="Proteomes" id="UP001500730"/>
    </source>
</evidence>
<evidence type="ECO:0000313" key="1">
    <source>
        <dbReference type="EMBL" id="GAA2500874.1"/>
    </source>
</evidence>
<reference evidence="2" key="1">
    <citation type="journal article" date="2019" name="Int. J. Syst. Evol. Microbiol.">
        <title>The Global Catalogue of Microorganisms (GCM) 10K type strain sequencing project: providing services to taxonomists for standard genome sequencing and annotation.</title>
        <authorList>
            <consortium name="The Broad Institute Genomics Platform"/>
            <consortium name="The Broad Institute Genome Sequencing Center for Infectious Disease"/>
            <person name="Wu L."/>
            <person name="Ma J."/>
        </authorList>
    </citation>
    <scope>NUCLEOTIDE SEQUENCE [LARGE SCALE GENOMIC DNA]</scope>
    <source>
        <strain evidence="2">JCM 16259</strain>
    </source>
</reference>
<proteinExistence type="predicted"/>
<name>A0ABP5ZMP1_9MICO</name>
<dbReference type="EMBL" id="BAAARE010000031">
    <property type="protein sequence ID" value="GAA2500874.1"/>
    <property type="molecule type" value="Genomic_DNA"/>
</dbReference>
<dbReference type="Proteomes" id="UP001500730">
    <property type="component" value="Unassembled WGS sequence"/>
</dbReference>
<evidence type="ECO:0008006" key="3">
    <source>
        <dbReference type="Google" id="ProtNLM"/>
    </source>
</evidence>
<accession>A0ABP5ZMP1</accession>
<keyword evidence="2" id="KW-1185">Reference proteome</keyword>
<protein>
    <recommendedName>
        <fullName evidence="3">Aldo/keto reductase</fullName>
    </recommendedName>
</protein>
<comment type="caution">
    <text evidence="1">The sequence shown here is derived from an EMBL/GenBank/DDBJ whole genome shotgun (WGS) entry which is preliminary data.</text>
</comment>
<dbReference type="RefSeq" id="WP_344257251.1">
    <property type="nucleotide sequence ID" value="NZ_BAAARE010000031.1"/>
</dbReference>
<sequence>MTYEWSGTQAIRLVGFGLSSVRSPGAGAVDQLIPGIGRIERLEDLAAVQLELTADDLAELDSASARVQGVQVQGDRYPEAMQRMVDR</sequence>
<organism evidence="1 2">
    <name type="scientific">Terrabacter carboxydivorans</name>
    <dbReference type="NCBI Taxonomy" id="619730"/>
    <lineage>
        <taxon>Bacteria</taxon>
        <taxon>Bacillati</taxon>
        <taxon>Actinomycetota</taxon>
        <taxon>Actinomycetes</taxon>
        <taxon>Micrococcales</taxon>
        <taxon>Intrasporangiaceae</taxon>
        <taxon>Terrabacter</taxon>
    </lineage>
</organism>